<dbReference type="Proteomes" id="UP000244773">
    <property type="component" value="Segment"/>
</dbReference>
<organism evidence="2">
    <name type="scientific">Tetraselmis virus 1</name>
    <dbReference type="NCBI Taxonomy" id="2060617"/>
    <lineage>
        <taxon>Viruses</taxon>
        <taxon>Varidnaviria</taxon>
        <taxon>Bamfordvirae</taxon>
        <taxon>Nucleocytoviricota</taxon>
        <taxon>Megaviricetes</taxon>
        <taxon>Imitervirales</taxon>
        <taxon>Allomimiviridae</taxon>
        <taxon>Oceanusvirus</taxon>
        <taxon>Oceanusvirus kaneohense</taxon>
    </lineage>
</organism>
<evidence type="ECO:0000256" key="1">
    <source>
        <dbReference type="SAM" id="Coils"/>
    </source>
</evidence>
<proteinExistence type="predicted"/>
<keyword evidence="3" id="KW-1185">Reference proteome</keyword>
<accession>A0A2P0VNV9</accession>
<name>A0A2P0VNV9_9VIRU</name>
<protein>
    <submittedName>
        <fullName evidence="2">Uncharacterized protein</fullName>
    </submittedName>
</protein>
<evidence type="ECO:0000313" key="3">
    <source>
        <dbReference type="Proteomes" id="UP000244773"/>
    </source>
</evidence>
<sequence length="54" mass="6847">MWWFGRKRSTNDTLNEIVEIQKRNKEEQEENHKKMMIEMQEKYKEMMKQKNINN</sequence>
<reference evidence="2" key="1">
    <citation type="journal article" date="2018" name="Virology">
        <title>A giant virus infecting green algae encodes key fermentation genes.</title>
        <authorList>
            <person name="Schvarcz C.R."/>
            <person name="Steward G.F."/>
        </authorList>
    </citation>
    <scope>NUCLEOTIDE SEQUENCE [LARGE SCALE GENOMIC DNA]</scope>
</reference>
<evidence type="ECO:0000313" key="2">
    <source>
        <dbReference type="EMBL" id="AUF82588.1"/>
    </source>
</evidence>
<keyword evidence="1" id="KW-0175">Coiled coil</keyword>
<dbReference type="EMBL" id="KY322437">
    <property type="protein sequence ID" value="AUF82588.1"/>
    <property type="molecule type" value="Genomic_DNA"/>
</dbReference>
<feature type="coiled-coil region" evidence="1">
    <location>
        <begin position="10"/>
        <end position="49"/>
    </location>
</feature>
<gene>
    <name evidence="2" type="ORF">TetV_506</name>
</gene>